<sequence>MRTIVSLVLLAHVAICMGEEIESVESMVVTRKCNPSKDLPVQLIFAAFTYFNGQHAYPIDLSRPSILFAYFNNSRSVYENVIMDAELQRKVQFFGLSKWATLPTFGFFTGIEVGTIPSGTVDFKVPIQSDNFPQTLQSVLGQGHYMLKVMLKTGDRQQEILCNMVEFKAL</sequence>
<feature type="chain" id="PRO_5024466314" evidence="1">
    <location>
        <begin position="19"/>
        <end position="170"/>
    </location>
</feature>
<keyword evidence="1" id="KW-0732">Signal</keyword>
<dbReference type="AlphaFoldDB" id="A0A5S6QZ74"/>
<evidence type="ECO:0000313" key="2">
    <source>
        <dbReference type="Proteomes" id="UP000046395"/>
    </source>
</evidence>
<evidence type="ECO:0000313" key="3">
    <source>
        <dbReference type="WBParaSite" id="TMUE_3000012681.1"/>
    </source>
</evidence>
<evidence type="ECO:0000256" key="1">
    <source>
        <dbReference type="SAM" id="SignalP"/>
    </source>
</evidence>
<protein>
    <submittedName>
        <fullName evidence="3">MD-2-related lipid-recognition domain-containing protein</fullName>
    </submittedName>
</protein>
<organism evidence="2 3">
    <name type="scientific">Trichuris muris</name>
    <name type="common">Mouse whipworm</name>
    <dbReference type="NCBI Taxonomy" id="70415"/>
    <lineage>
        <taxon>Eukaryota</taxon>
        <taxon>Metazoa</taxon>
        <taxon>Ecdysozoa</taxon>
        <taxon>Nematoda</taxon>
        <taxon>Enoplea</taxon>
        <taxon>Dorylaimia</taxon>
        <taxon>Trichinellida</taxon>
        <taxon>Trichuridae</taxon>
        <taxon>Trichuris</taxon>
    </lineage>
</organism>
<reference evidence="3" key="1">
    <citation type="submission" date="2019-12" db="UniProtKB">
        <authorList>
            <consortium name="WormBaseParasite"/>
        </authorList>
    </citation>
    <scope>IDENTIFICATION</scope>
</reference>
<keyword evidence="2" id="KW-1185">Reference proteome</keyword>
<feature type="signal peptide" evidence="1">
    <location>
        <begin position="1"/>
        <end position="18"/>
    </location>
</feature>
<dbReference type="Proteomes" id="UP000046395">
    <property type="component" value="Unassembled WGS sequence"/>
</dbReference>
<proteinExistence type="predicted"/>
<name>A0A5S6QZ74_TRIMR</name>
<dbReference type="WBParaSite" id="TMUE_3000012681.1">
    <property type="protein sequence ID" value="TMUE_3000012681.1"/>
    <property type="gene ID" value="WBGene00292469"/>
</dbReference>
<accession>A0A5S6QZ74</accession>